<feature type="domain" description="HTH tetR-type" evidence="6">
    <location>
        <begin position="23"/>
        <end position="82"/>
    </location>
</feature>
<reference evidence="8" key="1">
    <citation type="submission" date="2016-10" db="EMBL/GenBank/DDBJ databases">
        <authorList>
            <person name="Varghese N."/>
            <person name="Submissions S."/>
        </authorList>
    </citation>
    <scope>NUCLEOTIDE SEQUENCE [LARGE SCALE GENOMIC DNA]</scope>
    <source>
        <strain evidence="8">DSM 44544</strain>
    </source>
</reference>
<evidence type="ECO:0000256" key="4">
    <source>
        <dbReference type="PROSITE-ProRule" id="PRU00335"/>
    </source>
</evidence>
<evidence type="ECO:0000313" key="7">
    <source>
        <dbReference type="EMBL" id="SED12466.1"/>
    </source>
</evidence>
<sequence length="194" mass="21528">MNSPKNPGPARHATASPGRADARRNHERVITAAIDLFREHGALVTIPQVAAKAQVGKATVYRGFPTKEDLLESITQLGLDELARRTAKARREADPYEGFRVYVFELFDVLAHDRLLAERLADAVSQTALPLLEPLIEVMETARATGKLRADATPRDVRVLLCGAALQLVRFGERDPAVWRRYGDMVLQALCHRP</sequence>
<feature type="region of interest" description="Disordered" evidence="5">
    <location>
        <begin position="1"/>
        <end position="24"/>
    </location>
</feature>
<evidence type="ECO:0000256" key="2">
    <source>
        <dbReference type="ARBA" id="ARBA00023125"/>
    </source>
</evidence>
<keyword evidence="1" id="KW-0805">Transcription regulation</keyword>
<organism evidence="7 8">
    <name type="scientific">Amycolatopsis tolypomycina</name>
    <dbReference type="NCBI Taxonomy" id="208445"/>
    <lineage>
        <taxon>Bacteria</taxon>
        <taxon>Bacillati</taxon>
        <taxon>Actinomycetota</taxon>
        <taxon>Actinomycetes</taxon>
        <taxon>Pseudonocardiales</taxon>
        <taxon>Pseudonocardiaceae</taxon>
        <taxon>Amycolatopsis</taxon>
    </lineage>
</organism>
<evidence type="ECO:0000256" key="1">
    <source>
        <dbReference type="ARBA" id="ARBA00023015"/>
    </source>
</evidence>
<evidence type="ECO:0000259" key="6">
    <source>
        <dbReference type="PROSITE" id="PS50977"/>
    </source>
</evidence>
<dbReference type="GO" id="GO:0000976">
    <property type="term" value="F:transcription cis-regulatory region binding"/>
    <property type="evidence" value="ECO:0007669"/>
    <property type="project" value="TreeGrafter"/>
</dbReference>
<evidence type="ECO:0000313" key="8">
    <source>
        <dbReference type="Proteomes" id="UP000199622"/>
    </source>
</evidence>
<evidence type="ECO:0000256" key="5">
    <source>
        <dbReference type="SAM" id="MobiDB-lite"/>
    </source>
</evidence>
<dbReference type="PRINTS" id="PR00455">
    <property type="entry name" value="HTHTETR"/>
</dbReference>
<dbReference type="STRING" id="208445.SAMN04489727_6522"/>
<dbReference type="AlphaFoldDB" id="A0A1H4Y3B1"/>
<dbReference type="InterPro" id="IPR036271">
    <property type="entry name" value="Tet_transcr_reg_TetR-rel_C_sf"/>
</dbReference>
<keyword evidence="8" id="KW-1185">Reference proteome</keyword>
<dbReference type="Proteomes" id="UP000199622">
    <property type="component" value="Unassembled WGS sequence"/>
</dbReference>
<evidence type="ECO:0000256" key="3">
    <source>
        <dbReference type="ARBA" id="ARBA00023163"/>
    </source>
</evidence>
<dbReference type="Pfam" id="PF00440">
    <property type="entry name" value="TetR_N"/>
    <property type="match status" value="1"/>
</dbReference>
<keyword evidence="3" id="KW-0804">Transcription</keyword>
<dbReference type="OrthoDB" id="3192968at2"/>
<proteinExistence type="predicted"/>
<accession>A0A1H4Y3B1</accession>
<dbReference type="InterPro" id="IPR001647">
    <property type="entry name" value="HTH_TetR"/>
</dbReference>
<name>A0A1H4Y3B1_9PSEU</name>
<dbReference type="InterPro" id="IPR009057">
    <property type="entry name" value="Homeodomain-like_sf"/>
</dbReference>
<feature type="DNA-binding region" description="H-T-H motif" evidence="4">
    <location>
        <begin position="45"/>
        <end position="64"/>
    </location>
</feature>
<dbReference type="PROSITE" id="PS50977">
    <property type="entry name" value="HTH_TETR_2"/>
    <property type="match status" value="1"/>
</dbReference>
<dbReference type="InterPro" id="IPR050109">
    <property type="entry name" value="HTH-type_TetR-like_transc_reg"/>
</dbReference>
<dbReference type="SUPFAM" id="SSF48498">
    <property type="entry name" value="Tetracyclin repressor-like, C-terminal domain"/>
    <property type="match status" value="1"/>
</dbReference>
<keyword evidence="2 4" id="KW-0238">DNA-binding</keyword>
<dbReference type="SUPFAM" id="SSF46689">
    <property type="entry name" value="Homeodomain-like"/>
    <property type="match status" value="1"/>
</dbReference>
<dbReference type="GO" id="GO:0003700">
    <property type="term" value="F:DNA-binding transcription factor activity"/>
    <property type="evidence" value="ECO:0007669"/>
    <property type="project" value="TreeGrafter"/>
</dbReference>
<protein>
    <submittedName>
        <fullName evidence="7">DNA-binding transcriptional regulator, AcrR family</fullName>
    </submittedName>
</protein>
<dbReference type="PANTHER" id="PTHR30055">
    <property type="entry name" value="HTH-TYPE TRANSCRIPTIONAL REGULATOR RUTR"/>
    <property type="match status" value="1"/>
</dbReference>
<dbReference type="EMBL" id="FNSO01000004">
    <property type="protein sequence ID" value="SED12466.1"/>
    <property type="molecule type" value="Genomic_DNA"/>
</dbReference>
<gene>
    <name evidence="7" type="ORF">SAMN04489727_6522</name>
</gene>
<dbReference type="PANTHER" id="PTHR30055:SF234">
    <property type="entry name" value="HTH-TYPE TRANSCRIPTIONAL REGULATOR BETI"/>
    <property type="match status" value="1"/>
</dbReference>
<dbReference type="Gene3D" id="1.10.357.10">
    <property type="entry name" value="Tetracycline Repressor, domain 2"/>
    <property type="match status" value="1"/>
</dbReference>